<evidence type="ECO:0000313" key="1">
    <source>
        <dbReference type="EMBL" id="EBY8644719.1"/>
    </source>
</evidence>
<sequence>ISHVPAKHFKMVRYYGFLSNRKRGTLLPKVYEALEMEARKKPERPGFAVLMKGYLRTDPYKCVLCGNRLRFTGAQAGKHATELLAERLHGIARKRWLLSQVAG</sequence>
<protein>
    <submittedName>
        <fullName evidence="1">IS91 family transposase</fullName>
    </submittedName>
</protein>
<dbReference type="EMBL" id="AAHPHN010000064">
    <property type="protein sequence ID" value="EBY8644719.1"/>
    <property type="molecule type" value="Genomic_DNA"/>
</dbReference>
<proteinExistence type="predicted"/>
<reference evidence="1" key="1">
    <citation type="submission" date="2018-09" db="EMBL/GenBank/DDBJ databases">
        <authorList>
            <person name="Ashton P.M."/>
            <person name="Dallman T."/>
            <person name="Nair S."/>
            <person name="De Pinna E."/>
            <person name="Peters T."/>
            <person name="Grant K."/>
        </authorList>
    </citation>
    <scope>NUCLEOTIDE SEQUENCE</scope>
    <source>
        <strain evidence="1">140692</strain>
    </source>
</reference>
<accession>A0A5X0ZEP7</accession>
<feature type="non-terminal residue" evidence="1">
    <location>
        <position position="1"/>
    </location>
</feature>
<organism evidence="1">
    <name type="scientific">Salmonella enterica subsp. enterica serovar Java</name>
    <dbReference type="NCBI Taxonomy" id="224729"/>
    <lineage>
        <taxon>Bacteria</taxon>
        <taxon>Pseudomonadati</taxon>
        <taxon>Pseudomonadota</taxon>
        <taxon>Gammaproteobacteria</taxon>
        <taxon>Enterobacterales</taxon>
        <taxon>Enterobacteriaceae</taxon>
        <taxon>Salmonella</taxon>
    </lineage>
</organism>
<gene>
    <name evidence="1" type="ORF">D6S17_24795</name>
</gene>
<comment type="caution">
    <text evidence="1">The sequence shown here is derived from an EMBL/GenBank/DDBJ whole genome shotgun (WGS) entry which is preliminary data.</text>
</comment>
<dbReference type="AlphaFoldDB" id="A0A5X0ZEP7"/>
<name>A0A5X0ZEP7_SALEB</name>